<evidence type="ECO:0000313" key="3">
    <source>
        <dbReference type="Proteomes" id="UP000320390"/>
    </source>
</evidence>
<accession>A0A518ERU0</accession>
<proteinExistence type="predicted"/>
<dbReference type="EMBL" id="CP036434">
    <property type="protein sequence ID" value="QDV06813.1"/>
    <property type="molecule type" value="Genomic_DNA"/>
</dbReference>
<name>A0A518ERU0_9BACT</name>
<keyword evidence="3" id="KW-1185">Reference proteome</keyword>
<keyword evidence="1" id="KW-1133">Transmembrane helix</keyword>
<feature type="transmembrane region" description="Helical" evidence="1">
    <location>
        <begin position="15"/>
        <end position="34"/>
    </location>
</feature>
<keyword evidence="1" id="KW-0812">Transmembrane</keyword>
<sequence length="49" mass="5376">MGYAWGTMQFLKENWAWVLAPIVLFAAVAAYLYLAGDGATIPDGGYKTY</sequence>
<protein>
    <submittedName>
        <fullName evidence="2">Uncharacterized protein</fullName>
    </submittedName>
</protein>
<keyword evidence="1" id="KW-0472">Membrane</keyword>
<organism evidence="2 3">
    <name type="scientific">Saltatorellus ferox</name>
    <dbReference type="NCBI Taxonomy" id="2528018"/>
    <lineage>
        <taxon>Bacteria</taxon>
        <taxon>Pseudomonadati</taxon>
        <taxon>Planctomycetota</taxon>
        <taxon>Planctomycetia</taxon>
        <taxon>Planctomycetia incertae sedis</taxon>
        <taxon>Saltatorellus</taxon>
    </lineage>
</organism>
<evidence type="ECO:0000313" key="2">
    <source>
        <dbReference type="EMBL" id="QDV06813.1"/>
    </source>
</evidence>
<dbReference type="AlphaFoldDB" id="A0A518ERU0"/>
<reference evidence="2 3" key="1">
    <citation type="submission" date="2019-02" db="EMBL/GenBank/DDBJ databases">
        <title>Deep-cultivation of Planctomycetes and their phenomic and genomic characterization uncovers novel biology.</title>
        <authorList>
            <person name="Wiegand S."/>
            <person name="Jogler M."/>
            <person name="Boedeker C."/>
            <person name="Pinto D."/>
            <person name="Vollmers J."/>
            <person name="Rivas-Marin E."/>
            <person name="Kohn T."/>
            <person name="Peeters S.H."/>
            <person name="Heuer A."/>
            <person name="Rast P."/>
            <person name="Oberbeckmann S."/>
            <person name="Bunk B."/>
            <person name="Jeske O."/>
            <person name="Meyerdierks A."/>
            <person name="Storesund J.E."/>
            <person name="Kallscheuer N."/>
            <person name="Luecker S."/>
            <person name="Lage O.M."/>
            <person name="Pohl T."/>
            <person name="Merkel B.J."/>
            <person name="Hornburger P."/>
            <person name="Mueller R.-W."/>
            <person name="Bruemmer F."/>
            <person name="Labrenz M."/>
            <person name="Spormann A.M."/>
            <person name="Op den Camp H."/>
            <person name="Overmann J."/>
            <person name="Amann R."/>
            <person name="Jetten M.S.M."/>
            <person name="Mascher T."/>
            <person name="Medema M.H."/>
            <person name="Devos D.P."/>
            <person name="Kaster A.-K."/>
            <person name="Ovreas L."/>
            <person name="Rohde M."/>
            <person name="Galperin M.Y."/>
            <person name="Jogler C."/>
        </authorList>
    </citation>
    <scope>NUCLEOTIDE SEQUENCE [LARGE SCALE GENOMIC DNA]</scope>
    <source>
        <strain evidence="2 3">Poly30</strain>
    </source>
</reference>
<evidence type="ECO:0000256" key="1">
    <source>
        <dbReference type="SAM" id="Phobius"/>
    </source>
</evidence>
<gene>
    <name evidence="2" type="ORF">Poly30_23280</name>
</gene>
<dbReference type="Proteomes" id="UP000320390">
    <property type="component" value="Chromosome"/>
</dbReference>